<name>A0ABT4R2Z0_9HYPH</name>
<feature type="region of interest" description="Disordered" evidence="1">
    <location>
        <begin position="72"/>
        <end position="94"/>
    </location>
</feature>
<protein>
    <submittedName>
        <fullName evidence="2">Uncharacterized protein</fullName>
    </submittedName>
</protein>
<proteinExistence type="predicted"/>
<evidence type="ECO:0000256" key="1">
    <source>
        <dbReference type="SAM" id="MobiDB-lite"/>
    </source>
</evidence>
<dbReference type="Proteomes" id="UP001152178">
    <property type="component" value="Unassembled WGS sequence"/>
</dbReference>
<evidence type="ECO:0000313" key="2">
    <source>
        <dbReference type="EMBL" id="MCZ8548204.1"/>
    </source>
</evidence>
<reference evidence="2" key="1">
    <citation type="submission" date="2022-11" db="EMBL/GenBank/DDBJ databases">
        <authorList>
            <person name="Coimbra C."/>
        </authorList>
    </citation>
    <scope>NUCLEOTIDE SEQUENCE</scope>
    <source>
        <strain evidence="2">Jales19</strain>
    </source>
</reference>
<comment type="caution">
    <text evidence="2">The sequence shown here is derived from an EMBL/GenBank/DDBJ whole genome shotgun (WGS) entry which is preliminary data.</text>
</comment>
<keyword evidence="3" id="KW-1185">Reference proteome</keyword>
<evidence type="ECO:0000313" key="3">
    <source>
        <dbReference type="Proteomes" id="UP001152178"/>
    </source>
</evidence>
<dbReference type="EMBL" id="JAPFQA010000022">
    <property type="protein sequence ID" value="MCZ8548204.1"/>
    <property type="molecule type" value="Genomic_DNA"/>
</dbReference>
<sequence length="124" mass="13861">MVNGLRHQPNFRITARDQKKAVKPLSLSQLEQEGNGAVIVGAGPRHLPISVTRETRQRGIGAHQPDRHLLRAKAPGQRQRAMRPTKNDNPGGPTFSIFAHLHLREHRSTHLLAPGQWSVRKQAD</sequence>
<accession>A0ABT4R2Z0</accession>
<gene>
    <name evidence="2" type="ORF">OOJ09_28865</name>
</gene>
<organism evidence="2 3">
    <name type="scientific">Mesorhizobium qingshengii</name>
    <dbReference type="NCBI Taxonomy" id="1165689"/>
    <lineage>
        <taxon>Bacteria</taxon>
        <taxon>Pseudomonadati</taxon>
        <taxon>Pseudomonadota</taxon>
        <taxon>Alphaproteobacteria</taxon>
        <taxon>Hyphomicrobiales</taxon>
        <taxon>Phyllobacteriaceae</taxon>
        <taxon>Mesorhizobium</taxon>
    </lineage>
</organism>
<dbReference type="RefSeq" id="WP_269908459.1">
    <property type="nucleotide sequence ID" value="NZ_JAPFQA010000022.1"/>
</dbReference>